<evidence type="ECO:0000256" key="4">
    <source>
        <dbReference type="SAM" id="Phobius"/>
    </source>
</evidence>
<keyword evidence="5" id="KW-1185">Reference proteome</keyword>
<accession>A0A6P6XWE2</accession>
<proteinExistence type="predicted"/>
<feature type="transmembrane region" description="Helical" evidence="4">
    <location>
        <begin position="559"/>
        <end position="582"/>
    </location>
</feature>
<evidence type="ECO:0000313" key="5">
    <source>
        <dbReference type="Proteomes" id="UP000515146"/>
    </source>
</evidence>
<dbReference type="InterPro" id="IPR001611">
    <property type="entry name" value="Leu-rich_rpt"/>
</dbReference>
<dbReference type="KEGG" id="dpte:113791864"/>
<keyword evidence="4" id="KW-0472">Membrane</keyword>
<dbReference type="SUPFAM" id="SSF52058">
    <property type="entry name" value="L domain-like"/>
    <property type="match status" value="1"/>
</dbReference>
<dbReference type="InterPro" id="IPR032675">
    <property type="entry name" value="LRR_dom_sf"/>
</dbReference>
<keyword evidence="4" id="KW-1133">Transmembrane helix</keyword>
<evidence type="ECO:0000256" key="3">
    <source>
        <dbReference type="ARBA" id="ARBA00022737"/>
    </source>
</evidence>
<dbReference type="PROSITE" id="PS51450">
    <property type="entry name" value="LRR"/>
    <property type="match status" value="6"/>
</dbReference>
<keyword evidence="2" id="KW-0732">Signal</keyword>
<keyword evidence="4" id="KW-0812">Transmembrane</keyword>
<dbReference type="AlphaFoldDB" id="A0A6P6XWE2"/>
<dbReference type="InParanoid" id="A0A6P6XWE2"/>
<dbReference type="RefSeq" id="XP_027197505.1">
    <property type="nucleotide sequence ID" value="XM_027341704.1"/>
</dbReference>
<sequence>MRFFFLFWTMMSVIINLLLVMILILVGGGGGSSNKSLVFANSVSPFFSPLLPKRCPSPPCVCDVDDQKRKTVTCTELIENIPIDKMDPETQVISITPKQNRYNDLKLGRIFYEMTNLEEIRITQSKIPAIGEFTFCPLHCNPCKFLIKILDLSHNNIKFVVQRNFYCLDSLESLDLSDNNLSSDFPSAAFFKLSSLLKLSLARNKINQLAPLMFHLLNKLEELDLSGNPLSEIRSDKLRGLPNLRLLNLNSCQLTRIDGFTFRELTNLEYLDLSDNHLKHLNRSSFEGLLNLRVLLLNRNSLTVLPDRIFAGLNLNRLDLSNNLINPLTNCVFCLADAIKKLDLSNNKITSFSAVLLEPISYSLEQLYIDRNRYLIDSPSSVVALLQPLRRLKLLSAAEINLDESLPESTFDSLKSLVFLNISNNSLTELNSRLLSPVAVSLTTLDVSNNKLPFIDPSTFLMFQNMHFLSEVYLHGNPFSCYRCQILPFIDWLNNEPAEYWKVCPKLTDDPNRLIHCARCSIPSSLEGRYLHEPGLNHELEWCTNPEVQLRLTASEPQVGLILAFLIILSLVALILVVIAIYRKHGATYYTQEDKLTSKEEIYAASVGAQPLHWATKPTTPSNHRMISLSSTNCSTSRQNTVRSPQSSIEQPTLTTNINYGQSATVMMTTGHQDEEQKSIICHDAVCIGCNQCANNPAVKQVIASIPAMTEMLENSLNQINNHNQMNENVSITKINHGTASVIKQEPPPLPVKQPSIVENSDEINSDHENLASESNKPVLLPPIEVDQIDDHYTSVHHPNCVDKNYEEQKVNIYI</sequence>
<evidence type="ECO:0000256" key="1">
    <source>
        <dbReference type="ARBA" id="ARBA00022614"/>
    </source>
</evidence>
<protein>
    <submittedName>
        <fullName evidence="6">Toll-like receptor 7</fullName>
    </submittedName>
</protein>
<keyword evidence="3" id="KW-0677">Repeat</keyword>
<dbReference type="SMART" id="SM00369">
    <property type="entry name" value="LRR_TYP"/>
    <property type="match status" value="10"/>
</dbReference>
<dbReference type="PRINTS" id="PR00019">
    <property type="entry name" value="LEURICHRPT"/>
</dbReference>
<dbReference type="OrthoDB" id="9229163at2759"/>
<reference evidence="6" key="1">
    <citation type="submission" date="2025-08" db="UniProtKB">
        <authorList>
            <consortium name="RefSeq"/>
        </authorList>
    </citation>
    <scope>IDENTIFICATION</scope>
    <source>
        <strain evidence="6">Airmid</strain>
    </source>
</reference>
<dbReference type="PANTHER" id="PTHR24373:SF275">
    <property type="entry name" value="TIR DOMAIN-CONTAINING PROTEIN"/>
    <property type="match status" value="1"/>
</dbReference>
<dbReference type="Pfam" id="PF00560">
    <property type="entry name" value="LRR_1"/>
    <property type="match status" value="1"/>
</dbReference>
<dbReference type="Pfam" id="PF13855">
    <property type="entry name" value="LRR_8"/>
    <property type="match status" value="3"/>
</dbReference>
<keyword evidence="1" id="KW-0433">Leucine-rich repeat</keyword>
<dbReference type="OMA" id="HELEWCT"/>
<dbReference type="PANTHER" id="PTHR24373">
    <property type="entry name" value="SLIT RELATED LEUCINE-RICH REPEAT NEURONAL PROTEIN"/>
    <property type="match status" value="1"/>
</dbReference>
<dbReference type="SMART" id="SM00365">
    <property type="entry name" value="LRR_SD22"/>
    <property type="match status" value="4"/>
</dbReference>
<organism evidence="5 6">
    <name type="scientific">Dermatophagoides pteronyssinus</name>
    <name type="common">European house dust mite</name>
    <dbReference type="NCBI Taxonomy" id="6956"/>
    <lineage>
        <taxon>Eukaryota</taxon>
        <taxon>Metazoa</taxon>
        <taxon>Ecdysozoa</taxon>
        <taxon>Arthropoda</taxon>
        <taxon>Chelicerata</taxon>
        <taxon>Arachnida</taxon>
        <taxon>Acari</taxon>
        <taxon>Acariformes</taxon>
        <taxon>Sarcoptiformes</taxon>
        <taxon>Astigmata</taxon>
        <taxon>Psoroptidia</taxon>
        <taxon>Analgoidea</taxon>
        <taxon>Pyroglyphidae</taxon>
        <taxon>Dermatophagoidinae</taxon>
        <taxon>Dermatophagoides</taxon>
    </lineage>
</organism>
<gene>
    <name evidence="6" type="primary">LOC113791864</name>
</gene>
<name>A0A6P6XWE2_DERPT</name>
<dbReference type="InterPro" id="IPR003591">
    <property type="entry name" value="Leu-rich_rpt_typical-subtyp"/>
</dbReference>
<dbReference type="FunFam" id="3.80.10.10:FF:001164">
    <property type="entry name" value="GH01279p"/>
    <property type="match status" value="1"/>
</dbReference>
<dbReference type="InterPro" id="IPR050328">
    <property type="entry name" value="Dev_Immune_Receptor"/>
</dbReference>
<evidence type="ECO:0000256" key="2">
    <source>
        <dbReference type="ARBA" id="ARBA00022729"/>
    </source>
</evidence>
<evidence type="ECO:0000313" key="6">
    <source>
        <dbReference type="RefSeq" id="XP_027197505.1"/>
    </source>
</evidence>
<dbReference type="Gene3D" id="3.80.10.10">
    <property type="entry name" value="Ribonuclease Inhibitor"/>
    <property type="match status" value="3"/>
</dbReference>
<dbReference type="Proteomes" id="UP000515146">
    <property type="component" value="Unplaced"/>
</dbReference>